<dbReference type="InterPro" id="IPR029063">
    <property type="entry name" value="SAM-dependent_MTases_sf"/>
</dbReference>
<dbReference type="PANTHER" id="PTHR13610">
    <property type="entry name" value="METHYLTRANSFERASE DOMAIN-CONTAINING PROTEIN"/>
    <property type="match status" value="1"/>
</dbReference>
<evidence type="ECO:0000313" key="6">
    <source>
        <dbReference type="Proteomes" id="UP000005237"/>
    </source>
</evidence>
<name>A0A8R1HS93_CAEJA</name>
<reference evidence="6" key="1">
    <citation type="submission" date="2010-08" db="EMBL/GenBank/DDBJ databases">
        <authorList>
            <consortium name="Caenorhabditis japonica Sequencing Consortium"/>
            <person name="Wilson R.K."/>
        </authorList>
    </citation>
    <scope>NUCLEOTIDE SEQUENCE [LARGE SCALE GENOMIC DNA]</scope>
    <source>
        <strain evidence="6">DF5081</strain>
    </source>
</reference>
<evidence type="ECO:0000256" key="2">
    <source>
        <dbReference type="ARBA" id="ARBA00022603"/>
    </source>
</evidence>
<dbReference type="SUPFAM" id="SSF53335">
    <property type="entry name" value="S-adenosyl-L-methionine-dependent methyltransferases"/>
    <property type="match status" value="1"/>
</dbReference>
<keyword evidence="3" id="KW-0808">Transferase</keyword>
<dbReference type="PANTHER" id="PTHR13610:SF9">
    <property type="entry name" value="FI06469P"/>
    <property type="match status" value="1"/>
</dbReference>
<evidence type="ECO:0000256" key="3">
    <source>
        <dbReference type="ARBA" id="ARBA00022679"/>
    </source>
</evidence>
<reference evidence="5" key="2">
    <citation type="submission" date="2022-06" db="UniProtKB">
        <authorList>
            <consortium name="EnsemblMetazoa"/>
        </authorList>
    </citation>
    <scope>IDENTIFICATION</scope>
    <source>
        <strain evidence="5">DF5081</strain>
    </source>
</reference>
<evidence type="ECO:0000256" key="4">
    <source>
        <dbReference type="ARBA" id="ARBA00022691"/>
    </source>
</evidence>
<dbReference type="AlphaFoldDB" id="A0A8R1HS93"/>
<keyword evidence="6" id="KW-1185">Reference proteome</keyword>
<accession>A0A8R1HS93</accession>
<dbReference type="GO" id="GO:0032259">
    <property type="term" value="P:methylation"/>
    <property type="evidence" value="ECO:0007669"/>
    <property type="project" value="UniProtKB-KW"/>
</dbReference>
<dbReference type="Gene3D" id="3.40.50.150">
    <property type="entry name" value="Vaccinia Virus protein VP39"/>
    <property type="match status" value="1"/>
</dbReference>
<organism evidence="5 6">
    <name type="scientific">Caenorhabditis japonica</name>
    <dbReference type="NCBI Taxonomy" id="281687"/>
    <lineage>
        <taxon>Eukaryota</taxon>
        <taxon>Metazoa</taxon>
        <taxon>Ecdysozoa</taxon>
        <taxon>Nematoda</taxon>
        <taxon>Chromadorea</taxon>
        <taxon>Rhabditida</taxon>
        <taxon>Rhabditina</taxon>
        <taxon>Rhabditomorpha</taxon>
        <taxon>Rhabditoidea</taxon>
        <taxon>Rhabditidae</taxon>
        <taxon>Peloderinae</taxon>
        <taxon>Caenorhabditis</taxon>
    </lineage>
</organism>
<keyword evidence="2" id="KW-0489">Methyltransferase</keyword>
<evidence type="ECO:0000256" key="1">
    <source>
        <dbReference type="ARBA" id="ARBA00010633"/>
    </source>
</evidence>
<dbReference type="GO" id="GO:0016279">
    <property type="term" value="F:protein-lysine N-methyltransferase activity"/>
    <property type="evidence" value="ECO:0007669"/>
    <property type="project" value="InterPro"/>
</dbReference>
<keyword evidence="4" id="KW-0949">S-adenosyl-L-methionine</keyword>
<dbReference type="EnsemblMetazoa" id="CJA07127.1">
    <property type="protein sequence ID" value="CJA07127.1"/>
    <property type="gene ID" value="WBGene00126331"/>
</dbReference>
<dbReference type="Proteomes" id="UP000005237">
    <property type="component" value="Unassembled WGS sequence"/>
</dbReference>
<evidence type="ECO:0000313" key="5">
    <source>
        <dbReference type="EnsemblMetazoa" id="CJA07127.1"/>
    </source>
</evidence>
<proteinExistence type="inferred from homology"/>
<dbReference type="GO" id="GO:1905706">
    <property type="term" value="P:regulation of mitochondrial ATP synthesis coupled proton transport"/>
    <property type="evidence" value="ECO:0007669"/>
    <property type="project" value="TreeGrafter"/>
</dbReference>
<dbReference type="InterPro" id="IPR026170">
    <property type="entry name" value="FAM173A/B"/>
</dbReference>
<dbReference type="GO" id="GO:0005739">
    <property type="term" value="C:mitochondrion"/>
    <property type="evidence" value="ECO:0007669"/>
    <property type="project" value="TreeGrafter"/>
</dbReference>
<comment type="similarity">
    <text evidence="1">Belongs to the ANT/ATPSC lysine N-methyltransferase family.</text>
</comment>
<protein>
    <submittedName>
        <fullName evidence="5">Uncharacterized protein</fullName>
    </submittedName>
</protein>
<sequence length="133" mass="14989">MAIRVCVSSGFFHSHSPTHSVVLQCAKEGYKSTGVELNSILVAYSKYRSIKDGLGKEARFMRKNIFKTDLNPYQTAVIFGAESLMGDLVPKLSEMRQDTNLLACRFPLPDNDAWKLENQIGEGIDAVWVYRRT</sequence>